<reference evidence="1 2" key="1">
    <citation type="submission" date="2016-11" db="EMBL/GenBank/DDBJ databases">
        <authorList>
            <person name="Jaros S."/>
            <person name="Januszkiewicz K."/>
            <person name="Wedrychowicz H."/>
        </authorList>
    </citation>
    <scope>NUCLEOTIDE SEQUENCE [LARGE SCALE GENOMIC DNA]</scope>
    <source>
        <strain evidence="1 2">DSM 18772</strain>
    </source>
</reference>
<dbReference type="InParanoid" id="A0A1M6GST2"/>
<dbReference type="STRING" id="1123071.SAMN02745181_1257"/>
<evidence type="ECO:0000313" key="2">
    <source>
        <dbReference type="Proteomes" id="UP000184510"/>
    </source>
</evidence>
<dbReference type="Gene3D" id="3.40.50.1010">
    <property type="entry name" value="5'-nuclease"/>
    <property type="match status" value="1"/>
</dbReference>
<dbReference type="RefSeq" id="WP_143158641.1">
    <property type="nucleotide sequence ID" value="NZ_FQYR01000003.1"/>
</dbReference>
<dbReference type="AlphaFoldDB" id="A0A1M6GST2"/>
<name>A0A1M6GST2_9BACT</name>
<dbReference type="Pfam" id="PF11848">
    <property type="entry name" value="DUF3368"/>
    <property type="match status" value="1"/>
</dbReference>
<dbReference type="EMBL" id="FQYR01000003">
    <property type="protein sequence ID" value="SHJ13018.1"/>
    <property type="molecule type" value="Genomic_DNA"/>
</dbReference>
<dbReference type="InterPro" id="IPR021799">
    <property type="entry name" value="PIN-like_prokaryotic"/>
</dbReference>
<evidence type="ECO:0000313" key="1">
    <source>
        <dbReference type="EMBL" id="SHJ13018.1"/>
    </source>
</evidence>
<dbReference type="Proteomes" id="UP000184510">
    <property type="component" value="Unassembled WGS sequence"/>
</dbReference>
<dbReference type="OrthoDB" id="9810852at2"/>
<gene>
    <name evidence="1" type="ORF">SAMN02745181_1257</name>
</gene>
<organism evidence="1 2">
    <name type="scientific">Rubritalea squalenifaciens DSM 18772</name>
    <dbReference type="NCBI Taxonomy" id="1123071"/>
    <lineage>
        <taxon>Bacteria</taxon>
        <taxon>Pseudomonadati</taxon>
        <taxon>Verrucomicrobiota</taxon>
        <taxon>Verrucomicrobiia</taxon>
        <taxon>Verrucomicrobiales</taxon>
        <taxon>Rubritaleaceae</taxon>
        <taxon>Rubritalea</taxon>
    </lineage>
</organism>
<keyword evidence="2" id="KW-1185">Reference proteome</keyword>
<dbReference type="InterPro" id="IPR029060">
    <property type="entry name" value="PIN-like_dom_sf"/>
</dbReference>
<evidence type="ECO:0008006" key="3">
    <source>
        <dbReference type="Google" id="ProtNLM"/>
    </source>
</evidence>
<accession>A0A1M6GST2</accession>
<sequence>MTLAINTVVVKDANIIIDLINGNLLEPWVELGLVTLTTDMVVSELKRGSQWNKISLLIASKAIVTQDIPATDIHHILALKRRFNVSIQDGSVLYLANSRGARLLTGDRKLRIAAKHSNIEVSGILWVLDLLVSTKQVTAKRAFEGLKLIIEHGARLPEDEVQTRLDRWG</sequence>
<dbReference type="SUPFAM" id="SSF88723">
    <property type="entry name" value="PIN domain-like"/>
    <property type="match status" value="1"/>
</dbReference>
<proteinExistence type="predicted"/>
<protein>
    <recommendedName>
        <fullName evidence="3">PIN domain-containing protein</fullName>
    </recommendedName>
</protein>